<proteinExistence type="predicted"/>
<evidence type="ECO:0000313" key="3">
    <source>
        <dbReference type="Proteomes" id="UP000528824"/>
    </source>
</evidence>
<feature type="region of interest" description="Disordered" evidence="1">
    <location>
        <begin position="57"/>
        <end position="76"/>
    </location>
</feature>
<keyword evidence="3" id="KW-1185">Reference proteome</keyword>
<accession>A0A7W8XL24</accession>
<dbReference type="RefSeq" id="WP_183920327.1">
    <property type="nucleotide sequence ID" value="NZ_JACHBB010000030.1"/>
</dbReference>
<dbReference type="EMBL" id="JACHBC010000030">
    <property type="protein sequence ID" value="MBB5564745.1"/>
    <property type="molecule type" value="Genomic_DNA"/>
</dbReference>
<dbReference type="Proteomes" id="UP000528824">
    <property type="component" value="Unassembled WGS sequence"/>
</dbReference>
<reference evidence="2 3" key="1">
    <citation type="submission" date="2020-08" db="EMBL/GenBank/DDBJ databases">
        <title>Genomic Encyclopedia of Type Strains, Phase IV (KMG-V): Genome sequencing to study the core and pangenomes of soil and plant-associated prokaryotes.</title>
        <authorList>
            <person name="Whitman W."/>
        </authorList>
    </citation>
    <scope>NUCLEOTIDE SEQUENCE [LARGE SCALE GENOMIC DNA]</scope>
    <source>
        <strain evidence="2 3">SEMIA 4034</strain>
    </source>
</reference>
<evidence type="ECO:0000313" key="2">
    <source>
        <dbReference type="EMBL" id="MBB5564745.1"/>
    </source>
</evidence>
<comment type="caution">
    <text evidence="2">The sequence shown here is derived from an EMBL/GenBank/DDBJ whole genome shotgun (WGS) entry which is preliminary data.</text>
</comment>
<dbReference type="GO" id="GO:0016787">
    <property type="term" value="F:hydrolase activity"/>
    <property type="evidence" value="ECO:0007669"/>
    <property type="project" value="UniProtKB-KW"/>
</dbReference>
<name>A0A7W8XL24_9HYPH</name>
<gene>
    <name evidence="2" type="ORF">GGI59_006454</name>
</gene>
<dbReference type="AlphaFoldDB" id="A0A7W8XL24"/>
<evidence type="ECO:0000256" key="1">
    <source>
        <dbReference type="SAM" id="MobiDB-lite"/>
    </source>
</evidence>
<sequence>MSLVHGTSITDQAKAGNVGEEHRLRFSVEPRNTSVSMARAASSARIFSNPTTVRDGDGFRRLNRAGNRTPEFPEVGDFEGRVAPLSAELQELDFRTDFYAMQSFRSGECQIVFA</sequence>
<protein>
    <submittedName>
        <fullName evidence="2">Sucrose-6-phosphate hydrolase SacC (GH32 family)</fullName>
    </submittedName>
</protein>
<keyword evidence="2" id="KW-0378">Hydrolase</keyword>
<organism evidence="2 3">
    <name type="scientific">Rhizobium lentis</name>
    <dbReference type="NCBI Taxonomy" id="1138194"/>
    <lineage>
        <taxon>Bacteria</taxon>
        <taxon>Pseudomonadati</taxon>
        <taxon>Pseudomonadota</taxon>
        <taxon>Alphaproteobacteria</taxon>
        <taxon>Hyphomicrobiales</taxon>
        <taxon>Rhizobiaceae</taxon>
        <taxon>Rhizobium/Agrobacterium group</taxon>
        <taxon>Rhizobium</taxon>
    </lineage>
</organism>